<dbReference type="PANTHER" id="PTHR10642">
    <property type="entry name" value="RIBONUCLEASE H1"/>
    <property type="match status" value="1"/>
</dbReference>
<evidence type="ECO:0000256" key="7">
    <source>
        <dbReference type="ARBA" id="ARBA00022801"/>
    </source>
</evidence>
<evidence type="ECO:0000256" key="6">
    <source>
        <dbReference type="ARBA" id="ARBA00022759"/>
    </source>
</evidence>
<evidence type="ECO:0000313" key="10">
    <source>
        <dbReference type="Proteomes" id="UP001150217"/>
    </source>
</evidence>
<dbReference type="SUPFAM" id="SSF53098">
    <property type="entry name" value="Ribonuclease H-like"/>
    <property type="match status" value="1"/>
</dbReference>
<dbReference type="EC" id="3.1.26.4" evidence="3"/>
<feature type="domain" description="RNase H type-1" evidence="8">
    <location>
        <begin position="24"/>
        <end position="167"/>
    </location>
</feature>
<evidence type="ECO:0000313" key="9">
    <source>
        <dbReference type="EMBL" id="KAJ4496670.1"/>
    </source>
</evidence>
<accession>A0ABQ8VJW4</accession>
<comment type="caution">
    <text evidence="9">The sequence shown here is derived from an EMBL/GenBank/DDBJ whole genome shotgun (WGS) entry which is preliminary data.</text>
</comment>
<keyword evidence="7" id="KW-0378">Hydrolase</keyword>
<keyword evidence="5" id="KW-0479">Metal-binding</keyword>
<dbReference type="PROSITE" id="PS50879">
    <property type="entry name" value="RNASE_H_1"/>
    <property type="match status" value="1"/>
</dbReference>
<dbReference type="Proteomes" id="UP001150217">
    <property type="component" value="Unassembled WGS sequence"/>
</dbReference>
<sequence>MNDGMTFDWRITDRGNLTDVFRIFTSGDKTYTDGSCIHNGTDEAIAGAGVHFPNGEYSDCTIRIPTNIKQTNQTAEIIGIKEAVETTDEEIDLIIHSDSKTCIHGLTKHLEKWENTGYIKQENAQELRATVASLRKRKAMTTLHWVKGHAGNKGNEKADELAMEGRQKDTQDELDLEIEPELRISGAKLKYISQSLAQKFIRRKKMGTKTYRTALTRKATICGIGRVKACAKDICMNSPTTEAIWKSIRHKDLNKKIRIFLWMLIHNGYKLGEYWENIPGYENRATCHHCKVTETMEHILTECEAPGQKEVWAMVKQLWERKKEPGLDIKLGHISGCGLADFRDSKGKRKTGISRLFRILISESAYLIWKLRCERVIGGKDITKNEIKNKWIWTIENRLNLDCLLTSKKFSKGKLSRAVVKQTWGQIVNHDFDSEGFGVAGVLVSIRVDSGVG</sequence>
<dbReference type="InterPro" id="IPR050092">
    <property type="entry name" value="RNase_H"/>
</dbReference>
<evidence type="ECO:0000256" key="4">
    <source>
        <dbReference type="ARBA" id="ARBA00022722"/>
    </source>
</evidence>
<dbReference type="InterPro" id="IPR002156">
    <property type="entry name" value="RNaseH_domain"/>
</dbReference>
<protein>
    <recommendedName>
        <fullName evidence="3">ribonuclease H</fullName>
        <ecNumber evidence="3">3.1.26.4</ecNumber>
    </recommendedName>
</protein>
<evidence type="ECO:0000256" key="2">
    <source>
        <dbReference type="ARBA" id="ARBA00005300"/>
    </source>
</evidence>
<dbReference type="PANTHER" id="PTHR10642:SF26">
    <property type="entry name" value="RIBONUCLEASE H1"/>
    <property type="match status" value="1"/>
</dbReference>
<keyword evidence="6" id="KW-0255">Endonuclease</keyword>
<dbReference type="Pfam" id="PF00075">
    <property type="entry name" value="RNase_H"/>
    <property type="match status" value="1"/>
</dbReference>
<dbReference type="CDD" id="cd09280">
    <property type="entry name" value="RNase_HI_eukaryote_like"/>
    <property type="match status" value="1"/>
</dbReference>
<dbReference type="Gene3D" id="3.30.420.10">
    <property type="entry name" value="Ribonuclease H-like superfamily/Ribonuclease H"/>
    <property type="match status" value="1"/>
</dbReference>
<dbReference type="EMBL" id="JANVFT010000026">
    <property type="protein sequence ID" value="KAJ4496670.1"/>
    <property type="molecule type" value="Genomic_DNA"/>
</dbReference>
<keyword evidence="4" id="KW-0540">Nuclease</keyword>
<organism evidence="9 10">
    <name type="scientific">Lentinula lateritia</name>
    <dbReference type="NCBI Taxonomy" id="40482"/>
    <lineage>
        <taxon>Eukaryota</taxon>
        <taxon>Fungi</taxon>
        <taxon>Dikarya</taxon>
        <taxon>Basidiomycota</taxon>
        <taxon>Agaricomycotina</taxon>
        <taxon>Agaricomycetes</taxon>
        <taxon>Agaricomycetidae</taxon>
        <taxon>Agaricales</taxon>
        <taxon>Marasmiineae</taxon>
        <taxon>Omphalotaceae</taxon>
        <taxon>Lentinula</taxon>
    </lineage>
</organism>
<evidence type="ECO:0000256" key="1">
    <source>
        <dbReference type="ARBA" id="ARBA00000077"/>
    </source>
</evidence>
<gene>
    <name evidence="9" type="ORF">C8R41DRAFT_895021</name>
</gene>
<proteinExistence type="inferred from homology"/>
<evidence type="ECO:0000256" key="5">
    <source>
        <dbReference type="ARBA" id="ARBA00022723"/>
    </source>
</evidence>
<reference evidence="9" key="1">
    <citation type="submission" date="2022-08" db="EMBL/GenBank/DDBJ databases">
        <title>A Global Phylogenomic Analysis of the Shiitake Genus Lentinula.</title>
        <authorList>
            <consortium name="DOE Joint Genome Institute"/>
            <person name="Sierra-Patev S."/>
            <person name="Min B."/>
            <person name="Naranjo-Ortiz M."/>
            <person name="Looney B."/>
            <person name="Konkel Z."/>
            <person name="Slot J.C."/>
            <person name="Sakamoto Y."/>
            <person name="Steenwyk J.L."/>
            <person name="Rokas A."/>
            <person name="Carro J."/>
            <person name="Camarero S."/>
            <person name="Ferreira P."/>
            <person name="Molpeceres G."/>
            <person name="Ruiz-Duenas F.J."/>
            <person name="Serrano A."/>
            <person name="Henrissat B."/>
            <person name="Drula E."/>
            <person name="Hughes K.W."/>
            <person name="Mata J.L."/>
            <person name="Ishikawa N.K."/>
            <person name="Vargas-Isla R."/>
            <person name="Ushijima S."/>
            <person name="Smith C.A."/>
            <person name="Ahrendt S."/>
            <person name="Andreopoulos W."/>
            <person name="He G."/>
            <person name="Labutti K."/>
            <person name="Lipzen A."/>
            <person name="Ng V."/>
            <person name="Riley R."/>
            <person name="Sandor L."/>
            <person name="Barry K."/>
            <person name="Martinez A.T."/>
            <person name="Xiao Y."/>
            <person name="Gibbons J.G."/>
            <person name="Terashima K."/>
            <person name="Grigoriev I.V."/>
            <person name="Hibbett D.S."/>
        </authorList>
    </citation>
    <scope>NUCLEOTIDE SEQUENCE</scope>
    <source>
        <strain evidence="9">RHP3577 ss4</strain>
    </source>
</reference>
<name>A0ABQ8VJW4_9AGAR</name>
<evidence type="ECO:0000256" key="3">
    <source>
        <dbReference type="ARBA" id="ARBA00012180"/>
    </source>
</evidence>
<evidence type="ECO:0000259" key="8">
    <source>
        <dbReference type="PROSITE" id="PS50879"/>
    </source>
</evidence>
<dbReference type="InterPro" id="IPR012337">
    <property type="entry name" value="RNaseH-like_sf"/>
</dbReference>
<keyword evidence="10" id="KW-1185">Reference proteome</keyword>
<dbReference type="InterPro" id="IPR036397">
    <property type="entry name" value="RNaseH_sf"/>
</dbReference>
<comment type="catalytic activity">
    <reaction evidence="1">
        <text>Endonucleolytic cleavage to 5'-phosphomonoester.</text>
        <dbReference type="EC" id="3.1.26.4"/>
    </reaction>
</comment>
<comment type="similarity">
    <text evidence="2">Belongs to the RNase H family.</text>
</comment>